<organism evidence="1 2">
    <name type="scientific">Acrobeloides nanus</name>
    <dbReference type="NCBI Taxonomy" id="290746"/>
    <lineage>
        <taxon>Eukaryota</taxon>
        <taxon>Metazoa</taxon>
        <taxon>Ecdysozoa</taxon>
        <taxon>Nematoda</taxon>
        <taxon>Chromadorea</taxon>
        <taxon>Rhabditida</taxon>
        <taxon>Tylenchina</taxon>
        <taxon>Cephalobomorpha</taxon>
        <taxon>Cephaloboidea</taxon>
        <taxon>Cephalobidae</taxon>
        <taxon>Acrobeloides</taxon>
    </lineage>
</organism>
<dbReference type="AlphaFoldDB" id="A0A914DUU4"/>
<name>A0A914DUU4_9BILA</name>
<evidence type="ECO:0000313" key="1">
    <source>
        <dbReference type="Proteomes" id="UP000887540"/>
    </source>
</evidence>
<dbReference type="WBParaSite" id="ACRNAN_scaffold3897.g9329.t1">
    <property type="protein sequence ID" value="ACRNAN_scaffold3897.g9329.t1"/>
    <property type="gene ID" value="ACRNAN_scaffold3897.g9329"/>
</dbReference>
<reference evidence="2" key="1">
    <citation type="submission" date="2022-11" db="UniProtKB">
        <authorList>
            <consortium name="WormBaseParasite"/>
        </authorList>
    </citation>
    <scope>IDENTIFICATION</scope>
</reference>
<proteinExistence type="predicted"/>
<keyword evidence="1" id="KW-1185">Reference proteome</keyword>
<sequence length="424" mass="50647">MDSHREDEFSLALRNLDEGVWDVTHISEYVKKQHSDCPKQCICQNRVQFMFLLKNFMMKNSHLMLMLSQNLRSTRHNLEWDELTIREPEAEDAIDLTRRTRMFDNRITRADTKRFCQRFTEIFLREIDNSENYNEAQHHVNRDVNPDRGGNHHRDPVEQCTCVQWLEKMFPRIRFDAISRLYRFVKNHNTLAVALLVFTIQNEFNQQHDLEAMRLRLNPPGDFWEKVRRLVTKGFMRDRARWVRHNRYNLLRPIELQYNAVMQELRREFPLFFGPESGKFDKDVFDKSDPGDLFGCLKCRHEFPIATAIVCQPTYRIKYAINIKMPERRQVEMEHRICRNCLRKIVDKLKTVPAPEEGRLYMECQDPSCANPIVIDAETKRFLPRRVRHRLREMIVERLLIKNGLTPSLVTDCCPKHTAETGKK</sequence>
<dbReference type="Proteomes" id="UP000887540">
    <property type="component" value="Unplaced"/>
</dbReference>
<evidence type="ECO:0000313" key="2">
    <source>
        <dbReference type="WBParaSite" id="ACRNAN_scaffold3897.g9329.t1"/>
    </source>
</evidence>
<accession>A0A914DUU4</accession>
<protein>
    <submittedName>
        <fullName evidence="2">Uncharacterized protein</fullName>
    </submittedName>
</protein>